<proteinExistence type="predicted"/>
<dbReference type="InterPro" id="IPR001610">
    <property type="entry name" value="PAC"/>
</dbReference>
<gene>
    <name evidence="9" type="ORF">GQN54_09385</name>
</gene>
<dbReference type="EC" id="2.7.13.3" evidence="2"/>
<dbReference type="SMART" id="SM00387">
    <property type="entry name" value="HATPase_c"/>
    <property type="match status" value="1"/>
</dbReference>
<keyword evidence="5" id="KW-0418">Kinase</keyword>
<accession>A0A6N9NI22</accession>
<dbReference type="CDD" id="cd00130">
    <property type="entry name" value="PAS"/>
    <property type="match status" value="3"/>
</dbReference>
<organism evidence="9 10">
    <name type="scientific">Acidiluteibacter ferrifornacis</name>
    <dbReference type="NCBI Taxonomy" id="2692424"/>
    <lineage>
        <taxon>Bacteria</taxon>
        <taxon>Pseudomonadati</taxon>
        <taxon>Bacteroidota</taxon>
        <taxon>Flavobacteriia</taxon>
        <taxon>Flavobacteriales</taxon>
        <taxon>Cryomorphaceae</taxon>
        <taxon>Acidiluteibacter</taxon>
    </lineage>
</organism>
<evidence type="ECO:0000256" key="4">
    <source>
        <dbReference type="ARBA" id="ARBA00022679"/>
    </source>
</evidence>
<dbReference type="PROSITE" id="PS50113">
    <property type="entry name" value="PAC"/>
    <property type="match status" value="3"/>
</dbReference>
<feature type="domain" description="Histidine kinase" evidence="6">
    <location>
        <begin position="601"/>
        <end position="815"/>
    </location>
</feature>
<comment type="caution">
    <text evidence="9">The sequence shown here is derived from an EMBL/GenBank/DDBJ whole genome shotgun (WGS) entry which is preliminary data.</text>
</comment>
<evidence type="ECO:0000259" key="6">
    <source>
        <dbReference type="PROSITE" id="PS50109"/>
    </source>
</evidence>
<feature type="domain" description="PAS" evidence="7">
    <location>
        <begin position="349"/>
        <end position="395"/>
    </location>
</feature>
<feature type="domain" description="PAC" evidence="8">
    <location>
        <begin position="250"/>
        <end position="302"/>
    </location>
</feature>
<evidence type="ECO:0000313" key="10">
    <source>
        <dbReference type="Proteomes" id="UP000470771"/>
    </source>
</evidence>
<evidence type="ECO:0000256" key="1">
    <source>
        <dbReference type="ARBA" id="ARBA00000085"/>
    </source>
</evidence>
<dbReference type="RefSeq" id="WP_160633281.1">
    <property type="nucleotide sequence ID" value="NZ_WWNE01000007.1"/>
</dbReference>
<dbReference type="PROSITE" id="PS50112">
    <property type="entry name" value="PAS"/>
    <property type="match status" value="3"/>
</dbReference>
<dbReference type="AlphaFoldDB" id="A0A6N9NI22"/>
<dbReference type="PANTHER" id="PTHR43304:SF1">
    <property type="entry name" value="PAC DOMAIN-CONTAINING PROTEIN"/>
    <property type="match status" value="1"/>
</dbReference>
<dbReference type="SMART" id="SM00086">
    <property type="entry name" value="PAC"/>
    <property type="match status" value="3"/>
</dbReference>
<dbReference type="NCBIfam" id="TIGR00229">
    <property type="entry name" value="sensory_box"/>
    <property type="match status" value="3"/>
</dbReference>
<dbReference type="InterPro" id="IPR003594">
    <property type="entry name" value="HATPase_dom"/>
</dbReference>
<dbReference type="InterPro" id="IPR029016">
    <property type="entry name" value="GAF-like_dom_sf"/>
</dbReference>
<dbReference type="Pfam" id="PF13426">
    <property type="entry name" value="PAS_9"/>
    <property type="match status" value="1"/>
</dbReference>
<dbReference type="Pfam" id="PF00512">
    <property type="entry name" value="HisKA"/>
    <property type="match status" value="1"/>
</dbReference>
<dbReference type="InterPro" id="IPR000700">
    <property type="entry name" value="PAS-assoc_C"/>
</dbReference>
<dbReference type="SMART" id="SM00091">
    <property type="entry name" value="PAS"/>
    <property type="match status" value="3"/>
</dbReference>
<dbReference type="PANTHER" id="PTHR43304">
    <property type="entry name" value="PHYTOCHROME-LIKE PROTEIN CPH1"/>
    <property type="match status" value="1"/>
</dbReference>
<dbReference type="PRINTS" id="PR00344">
    <property type="entry name" value="BCTRLSENSOR"/>
</dbReference>
<evidence type="ECO:0000259" key="8">
    <source>
        <dbReference type="PROSITE" id="PS50113"/>
    </source>
</evidence>
<dbReference type="InterPro" id="IPR036097">
    <property type="entry name" value="HisK_dim/P_sf"/>
</dbReference>
<dbReference type="InterPro" id="IPR052162">
    <property type="entry name" value="Sensor_kinase/Photoreceptor"/>
</dbReference>
<feature type="domain" description="PAC" evidence="8">
    <location>
        <begin position="398"/>
        <end position="450"/>
    </location>
</feature>
<dbReference type="PROSITE" id="PS50109">
    <property type="entry name" value="HIS_KIN"/>
    <property type="match status" value="1"/>
</dbReference>
<reference evidence="9 10" key="1">
    <citation type="submission" date="2019-12" db="EMBL/GenBank/DDBJ databases">
        <authorList>
            <person name="Zhao J."/>
        </authorList>
    </citation>
    <scope>NUCLEOTIDE SEQUENCE [LARGE SCALE GENOMIC DNA]</scope>
    <source>
        <strain evidence="9 10">S-15</strain>
    </source>
</reference>
<sequence length="815" mass="94166">MEKPKIPDNEQERQAALESLNILDTIPEQSFDDLTLIASQICQTPIALISLIDKDRQWFKSRFGFDGISESSREISFCGHAINSPTELFEITDAKQDSRFFDNPMVKGNVGVSFYAGIPLLDANNLAIGTLCVIDKKPKKLTDDQKRALKALGKEVVNRMALRRENQIISKQLNSAHQKYFELYDNAPDMMLSIDPQSNQIINCNNTLCLKLGYDRSEIIDQELYFLYHSKYHERVKLSLNEFKEKGEILNKRVILKTKSGDEIHVSLNVNAIRDEQGHIIQSNSTYRDITELNKVEEALISTNQQLELKVDQRTKELNFNKERLELALRGSNDGIWDWIDFDTTEQWWSPKYYELLGYQPGEIESSVVTFSKFLVHPDDEDKLWKSFSRCIEDGIPMNDEYRLKTKTEGYKWFRGKANIIKNKAGKAFRIAGSISDIHQQKLLELKLKNTQNFLSRITEIAPSVIYVFNHETMSNEFSNNKIASILGYTKKEVSKMGNKLIPKLCHPEDFEKVNQHFYNIQSLKKNEKISIEYRMRHKDGHYVWLISEDSIFEKDKKGKVIKQIGVATDITKIKESEENLMIQKEILAEQNNDLKQFTYIATHDLKNPILTVQGHFEYLKSQFLTNNEAIKESIEVIDEELNQFNQTIYTLTEAIKLRESKVKLANVNLNNLIQDLIPFYQNEIKSLEGQLTINLAQDSIVQGTPIYVKSIFQNLVSNAIKYRSPKRSINIQITTKVQENNVLLTIEDNGLGIDLKLHEHRLFKMFNQFHDPSKGTGMGLYMVKYMVDKINGKLELKSKVDEGSKFSILFKKSK</sequence>
<keyword evidence="10" id="KW-1185">Reference proteome</keyword>
<dbReference type="InterPro" id="IPR036890">
    <property type="entry name" value="HATPase_C_sf"/>
</dbReference>
<evidence type="ECO:0000256" key="5">
    <source>
        <dbReference type="ARBA" id="ARBA00022777"/>
    </source>
</evidence>
<dbReference type="SMART" id="SM00388">
    <property type="entry name" value="HisKA"/>
    <property type="match status" value="1"/>
</dbReference>
<dbReference type="SUPFAM" id="SSF55785">
    <property type="entry name" value="PYP-like sensor domain (PAS domain)"/>
    <property type="match status" value="3"/>
</dbReference>
<protein>
    <recommendedName>
        <fullName evidence="2">histidine kinase</fullName>
        <ecNumber evidence="2">2.7.13.3</ecNumber>
    </recommendedName>
</protein>
<evidence type="ECO:0000256" key="2">
    <source>
        <dbReference type="ARBA" id="ARBA00012438"/>
    </source>
</evidence>
<evidence type="ECO:0000259" key="7">
    <source>
        <dbReference type="PROSITE" id="PS50112"/>
    </source>
</evidence>
<dbReference type="InterPro" id="IPR004358">
    <property type="entry name" value="Sig_transdc_His_kin-like_C"/>
</dbReference>
<feature type="domain" description="PAS" evidence="7">
    <location>
        <begin position="176"/>
        <end position="247"/>
    </location>
</feature>
<dbReference type="InterPro" id="IPR035965">
    <property type="entry name" value="PAS-like_dom_sf"/>
</dbReference>
<dbReference type="Pfam" id="PF01590">
    <property type="entry name" value="GAF"/>
    <property type="match status" value="1"/>
</dbReference>
<name>A0A6N9NI22_9FLAO</name>
<dbReference type="Gene3D" id="1.10.287.130">
    <property type="match status" value="1"/>
</dbReference>
<dbReference type="InterPro" id="IPR013655">
    <property type="entry name" value="PAS_fold_3"/>
</dbReference>
<dbReference type="SUPFAM" id="SSF47384">
    <property type="entry name" value="Homodimeric domain of signal transducing histidine kinase"/>
    <property type="match status" value="1"/>
</dbReference>
<dbReference type="GO" id="GO:0000155">
    <property type="term" value="F:phosphorelay sensor kinase activity"/>
    <property type="evidence" value="ECO:0007669"/>
    <property type="project" value="InterPro"/>
</dbReference>
<dbReference type="Proteomes" id="UP000470771">
    <property type="component" value="Unassembled WGS sequence"/>
</dbReference>
<dbReference type="InterPro" id="IPR003661">
    <property type="entry name" value="HisK_dim/P_dom"/>
</dbReference>
<dbReference type="CDD" id="cd00082">
    <property type="entry name" value="HisKA"/>
    <property type="match status" value="1"/>
</dbReference>
<dbReference type="SUPFAM" id="SSF55781">
    <property type="entry name" value="GAF domain-like"/>
    <property type="match status" value="1"/>
</dbReference>
<dbReference type="EMBL" id="WWNE01000007">
    <property type="protein sequence ID" value="NBG66328.1"/>
    <property type="molecule type" value="Genomic_DNA"/>
</dbReference>
<keyword evidence="4" id="KW-0808">Transferase</keyword>
<dbReference type="Gene3D" id="3.30.450.40">
    <property type="match status" value="1"/>
</dbReference>
<keyword evidence="3" id="KW-0597">Phosphoprotein</keyword>
<dbReference type="SUPFAM" id="SSF55874">
    <property type="entry name" value="ATPase domain of HSP90 chaperone/DNA topoisomerase II/histidine kinase"/>
    <property type="match status" value="1"/>
</dbReference>
<dbReference type="Gene3D" id="3.30.565.10">
    <property type="entry name" value="Histidine kinase-like ATPase, C-terminal domain"/>
    <property type="match status" value="1"/>
</dbReference>
<feature type="domain" description="PAC" evidence="8">
    <location>
        <begin position="530"/>
        <end position="583"/>
    </location>
</feature>
<evidence type="ECO:0000313" key="9">
    <source>
        <dbReference type="EMBL" id="NBG66328.1"/>
    </source>
</evidence>
<dbReference type="InterPro" id="IPR000014">
    <property type="entry name" value="PAS"/>
</dbReference>
<dbReference type="Pfam" id="PF02518">
    <property type="entry name" value="HATPase_c"/>
    <property type="match status" value="1"/>
</dbReference>
<dbReference type="InterPro" id="IPR003018">
    <property type="entry name" value="GAF"/>
</dbReference>
<feature type="domain" description="PAS" evidence="7">
    <location>
        <begin position="451"/>
        <end position="528"/>
    </location>
</feature>
<dbReference type="Pfam" id="PF08447">
    <property type="entry name" value="PAS_3"/>
    <property type="match status" value="2"/>
</dbReference>
<dbReference type="InterPro" id="IPR005467">
    <property type="entry name" value="His_kinase_dom"/>
</dbReference>
<evidence type="ECO:0000256" key="3">
    <source>
        <dbReference type="ARBA" id="ARBA00022553"/>
    </source>
</evidence>
<comment type="catalytic activity">
    <reaction evidence="1">
        <text>ATP + protein L-histidine = ADP + protein N-phospho-L-histidine.</text>
        <dbReference type="EC" id="2.7.13.3"/>
    </reaction>
</comment>
<dbReference type="Gene3D" id="3.30.450.20">
    <property type="entry name" value="PAS domain"/>
    <property type="match status" value="3"/>
</dbReference>